<gene>
    <name evidence="1" type="ORF">IE53DRAFT_346674</name>
</gene>
<dbReference type="Proteomes" id="UP000245626">
    <property type="component" value="Unassembled WGS sequence"/>
</dbReference>
<organism evidence="1 2">
    <name type="scientific">Violaceomyces palustris</name>
    <dbReference type="NCBI Taxonomy" id="1673888"/>
    <lineage>
        <taxon>Eukaryota</taxon>
        <taxon>Fungi</taxon>
        <taxon>Dikarya</taxon>
        <taxon>Basidiomycota</taxon>
        <taxon>Ustilaginomycotina</taxon>
        <taxon>Ustilaginomycetes</taxon>
        <taxon>Violaceomycetales</taxon>
        <taxon>Violaceomycetaceae</taxon>
        <taxon>Violaceomyces</taxon>
    </lineage>
</organism>
<keyword evidence="2" id="KW-1185">Reference proteome</keyword>
<proteinExistence type="predicted"/>
<evidence type="ECO:0000313" key="1">
    <source>
        <dbReference type="EMBL" id="PWN48954.1"/>
    </source>
</evidence>
<reference evidence="1 2" key="1">
    <citation type="journal article" date="2018" name="Mol. Biol. Evol.">
        <title>Broad Genomic Sampling Reveals a Smut Pathogenic Ancestry of the Fungal Clade Ustilaginomycotina.</title>
        <authorList>
            <person name="Kijpornyongpan T."/>
            <person name="Mondo S.J."/>
            <person name="Barry K."/>
            <person name="Sandor L."/>
            <person name="Lee J."/>
            <person name="Lipzen A."/>
            <person name="Pangilinan J."/>
            <person name="LaButti K."/>
            <person name="Hainaut M."/>
            <person name="Henrissat B."/>
            <person name="Grigoriev I.V."/>
            <person name="Spatafora J.W."/>
            <person name="Aime M.C."/>
        </authorList>
    </citation>
    <scope>NUCLEOTIDE SEQUENCE [LARGE SCALE GENOMIC DNA]</scope>
    <source>
        <strain evidence="1 2">SA 807</strain>
    </source>
</reference>
<accession>A0ACD0NT79</accession>
<sequence length="722" mass="81703">MPSSVSNHLVPRFYACYLLRSTVSPHSTYVGSTPHPPRRKRQHNGELKQGAWRTTKSRPWEMECIVYGFQSKLGALQFEWAWAKPHLSRHLKSLPDPEPAPSVTTNRTTTATKASSGLSNQRPPSPLFPAVSCTKPAGRKRPRSRPQTSPTSRLLVLRALIRSEPFSGWNLKLAFFSEWAYAAWIHLDRTASNDNDNHDHDKTGSNLSRTGRRMSVGVPELVCDFSGVDGKRSRIPSDHLQGPSVCPTLKRPAKTRNEAHPLSPPSSSSNRGRCERSGESDRAPLWHETLPKPASSRLKGVEWDASCARSMGLTLQDLESHPRTPEGVPPVGRKRMLTRKATNVRPEDRARMRFHDEDLMELQWQRWLSFLASRRVGLQVDDLVRHHLNESESPKGISTTSKCGICKNDIDLGDHLSYSLCPSAYTRLKPARGERGGVTSETSSEEDHHCHSIYHLACLAESFLDKADAQDHGGRSAEAPRASILPTHGACPSTYCRREGEWTDVIRSMYRRKERFEEEVELYLKMKGKLAREREKSEQRESEKLKSKEERERKKLAREMEKIRKREEREMKKVERMENRAKDAGGGEVPRKKAVKATAKSKLVTGTDVPSLREEEEKEEEVSRLTQIEIHGGEDAARKELWKECSSERLDPTGEAQQDQKDTLGIAAADRPRKKRIMASGLRLPEKRKPLDFGRAAKLAEGENNEQTRSDAKRFAEVIDLT</sequence>
<evidence type="ECO:0000313" key="2">
    <source>
        <dbReference type="Proteomes" id="UP000245626"/>
    </source>
</evidence>
<protein>
    <submittedName>
        <fullName evidence="1">Uncharacterized protein</fullName>
    </submittedName>
</protein>
<name>A0ACD0NT79_9BASI</name>
<dbReference type="EMBL" id="KZ820119">
    <property type="protein sequence ID" value="PWN48954.1"/>
    <property type="molecule type" value="Genomic_DNA"/>
</dbReference>